<protein>
    <recommendedName>
        <fullName evidence="3">Glycosyltransferase</fullName>
    </recommendedName>
</protein>
<accession>A0A9R0Z1X2</accession>
<dbReference type="Gramene" id="TRITD7Av1G010230.1">
    <property type="protein sequence ID" value="TRITD7Av1G010230.1"/>
    <property type="gene ID" value="TRITD7Av1G010230"/>
</dbReference>
<evidence type="ECO:0000313" key="1">
    <source>
        <dbReference type="EMBL" id="VAI68994.1"/>
    </source>
</evidence>
<gene>
    <name evidence="1" type="ORF">TRITD_7Av1G010230</name>
</gene>
<organism evidence="1 2">
    <name type="scientific">Triticum turgidum subsp. durum</name>
    <name type="common">Durum wheat</name>
    <name type="synonym">Triticum durum</name>
    <dbReference type="NCBI Taxonomy" id="4567"/>
    <lineage>
        <taxon>Eukaryota</taxon>
        <taxon>Viridiplantae</taxon>
        <taxon>Streptophyta</taxon>
        <taxon>Embryophyta</taxon>
        <taxon>Tracheophyta</taxon>
        <taxon>Spermatophyta</taxon>
        <taxon>Magnoliopsida</taxon>
        <taxon>Liliopsida</taxon>
        <taxon>Poales</taxon>
        <taxon>Poaceae</taxon>
        <taxon>BOP clade</taxon>
        <taxon>Pooideae</taxon>
        <taxon>Triticodae</taxon>
        <taxon>Triticeae</taxon>
        <taxon>Triticinae</taxon>
        <taxon>Triticum</taxon>
    </lineage>
</organism>
<proteinExistence type="predicted"/>
<dbReference type="Gene3D" id="3.40.50.2000">
    <property type="entry name" value="Glycogen Phosphorylase B"/>
    <property type="match status" value="1"/>
</dbReference>
<sequence>MVTWPRHADQFNNDMLIMEMLEVGVSVGAKDYGSSLEAHEVVGGQVIAGSIGRLMESDAIQKKARDLAVKARSDVANGRSSYDAVGRLMEELTARRSSVNQG</sequence>
<name>A0A9R0Z1X2_TRITD</name>
<dbReference type="EMBL" id="LT934123">
    <property type="protein sequence ID" value="VAI68994.1"/>
    <property type="molecule type" value="Genomic_DNA"/>
</dbReference>
<evidence type="ECO:0000313" key="2">
    <source>
        <dbReference type="Proteomes" id="UP000324705"/>
    </source>
</evidence>
<evidence type="ECO:0008006" key="3">
    <source>
        <dbReference type="Google" id="ProtNLM"/>
    </source>
</evidence>
<reference evidence="1 2" key="1">
    <citation type="submission" date="2017-09" db="EMBL/GenBank/DDBJ databases">
        <authorList>
            <consortium name="International Durum Wheat Genome Sequencing Consortium (IDWGSC)"/>
            <person name="Milanesi L."/>
        </authorList>
    </citation>
    <scope>NUCLEOTIDE SEQUENCE [LARGE SCALE GENOMIC DNA]</scope>
    <source>
        <strain evidence="2">cv. Svevo</strain>
    </source>
</reference>
<dbReference type="Proteomes" id="UP000324705">
    <property type="component" value="Chromosome 7A"/>
</dbReference>
<dbReference type="OMA" id="NNDMLIM"/>
<dbReference type="SUPFAM" id="SSF53756">
    <property type="entry name" value="UDP-Glycosyltransferase/glycogen phosphorylase"/>
    <property type="match status" value="1"/>
</dbReference>
<dbReference type="AlphaFoldDB" id="A0A9R0Z1X2"/>
<keyword evidence="2" id="KW-1185">Reference proteome</keyword>